<evidence type="ECO:0000313" key="2">
    <source>
        <dbReference type="Proteomes" id="UP000186917"/>
    </source>
</evidence>
<proteinExistence type="predicted"/>
<accession>A0A173MF83</accession>
<sequence length="234" mass="26437">MKKLLLPLAVFFLFSCKKETDYTTIPESIDVIEQIKSLKSYEDLNVMSSEQRRQILSYLDTCSYSSSKIISDKVNSLFSIGSKAKSIATLGAEEDGPPVLIGSGEDFSDWLEDMGPTSGWEHYKYRWTGLRSPAGYYQVMVNEDVWLINMGQTSTPPSRRYFIVALSHLGSGLTGGPEYYWQETGSNNSYTDYDAWLKTSGKVTYNLTGIYTTYEVNRIINFGTFYESGGNLYQ</sequence>
<dbReference type="KEGG" id="fln:FLA_2164"/>
<dbReference type="EMBL" id="FTOR01000006">
    <property type="protein sequence ID" value="SIT24910.1"/>
    <property type="molecule type" value="Genomic_DNA"/>
</dbReference>
<name>A0A173MF83_9BACT</name>
<keyword evidence="2" id="KW-1185">Reference proteome</keyword>
<evidence type="ECO:0000313" key="1">
    <source>
        <dbReference type="EMBL" id="SIT24910.1"/>
    </source>
</evidence>
<protein>
    <submittedName>
        <fullName evidence="1">Uncharacterized protein</fullName>
    </submittedName>
</protein>
<dbReference type="RefSeq" id="WP_076380407.1">
    <property type="nucleotide sequence ID" value="NZ_AP017422.1"/>
</dbReference>
<dbReference type="PROSITE" id="PS51257">
    <property type="entry name" value="PROKAR_LIPOPROTEIN"/>
    <property type="match status" value="1"/>
</dbReference>
<dbReference type="AlphaFoldDB" id="A0A173MF83"/>
<dbReference type="Proteomes" id="UP000186917">
    <property type="component" value="Unassembled WGS sequence"/>
</dbReference>
<gene>
    <name evidence="1" type="ORF">SAMN05421788_106209</name>
</gene>
<organism evidence="1 2">
    <name type="scientific">Filimonas lacunae</name>
    <dbReference type="NCBI Taxonomy" id="477680"/>
    <lineage>
        <taxon>Bacteria</taxon>
        <taxon>Pseudomonadati</taxon>
        <taxon>Bacteroidota</taxon>
        <taxon>Chitinophagia</taxon>
        <taxon>Chitinophagales</taxon>
        <taxon>Chitinophagaceae</taxon>
        <taxon>Filimonas</taxon>
    </lineage>
</organism>
<reference evidence="2" key="1">
    <citation type="submission" date="2017-01" db="EMBL/GenBank/DDBJ databases">
        <authorList>
            <person name="Varghese N."/>
            <person name="Submissions S."/>
        </authorList>
    </citation>
    <scope>NUCLEOTIDE SEQUENCE [LARGE SCALE GENOMIC DNA]</scope>
    <source>
        <strain evidence="2">DSM 21054</strain>
    </source>
</reference>